<gene>
    <name evidence="2" type="ORF">ACFS5J_04365</name>
</gene>
<accession>A0ABW5YJN3</accession>
<keyword evidence="1" id="KW-0175">Coiled coil</keyword>
<evidence type="ECO:0000313" key="2">
    <source>
        <dbReference type="EMBL" id="MFD2891244.1"/>
    </source>
</evidence>
<evidence type="ECO:0000313" key="3">
    <source>
        <dbReference type="Proteomes" id="UP001597534"/>
    </source>
</evidence>
<reference evidence="3" key="1">
    <citation type="journal article" date="2019" name="Int. J. Syst. Evol. Microbiol.">
        <title>The Global Catalogue of Microorganisms (GCM) 10K type strain sequencing project: providing services to taxonomists for standard genome sequencing and annotation.</title>
        <authorList>
            <consortium name="The Broad Institute Genomics Platform"/>
            <consortium name="The Broad Institute Genome Sequencing Center for Infectious Disease"/>
            <person name="Wu L."/>
            <person name="Ma J."/>
        </authorList>
    </citation>
    <scope>NUCLEOTIDE SEQUENCE [LARGE SCALE GENOMIC DNA]</scope>
    <source>
        <strain evidence="3">KCTC 22671</strain>
    </source>
</reference>
<name>A0ABW5YJN3_9FLAO</name>
<protein>
    <submittedName>
        <fullName evidence="2">DUF6327 family protein</fullName>
    </submittedName>
</protein>
<dbReference type="EMBL" id="JBHUPC010000012">
    <property type="protein sequence ID" value="MFD2891244.1"/>
    <property type="molecule type" value="Genomic_DNA"/>
</dbReference>
<proteinExistence type="predicted"/>
<sequence>MKPKYNSLEEIQRDLKRYKLEQQIALEELKSVKGEIKEQLNPTRIVKNTFEKYSSWYAIFSFLKKIF</sequence>
<comment type="caution">
    <text evidence="2">The sequence shown here is derived from an EMBL/GenBank/DDBJ whole genome shotgun (WGS) entry which is preliminary data.</text>
</comment>
<evidence type="ECO:0000256" key="1">
    <source>
        <dbReference type="SAM" id="Coils"/>
    </source>
</evidence>
<keyword evidence="3" id="KW-1185">Reference proteome</keyword>
<dbReference type="RefSeq" id="WP_379810805.1">
    <property type="nucleotide sequence ID" value="NZ_JBHUPC010000012.1"/>
</dbReference>
<organism evidence="2 3">
    <name type="scientific">Flavobacterium chuncheonense</name>
    <dbReference type="NCBI Taxonomy" id="2026653"/>
    <lineage>
        <taxon>Bacteria</taxon>
        <taxon>Pseudomonadati</taxon>
        <taxon>Bacteroidota</taxon>
        <taxon>Flavobacteriia</taxon>
        <taxon>Flavobacteriales</taxon>
        <taxon>Flavobacteriaceae</taxon>
        <taxon>Flavobacterium</taxon>
    </lineage>
</organism>
<feature type="coiled-coil region" evidence="1">
    <location>
        <begin position="8"/>
        <end position="35"/>
    </location>
</feature>
<dbReference type="Proteomes" id="UP001597534">
    <property type="component" value="Unassembled WGS sequence"/>
</dbReference>